<dbReference type="EMBL" id="JAULRT010000034">
    <property type="protein sequence ID" value="MDO3381219.1"/>
    <property type="molecule type" value="Genomic_DNA"/>
</dbReference>
<dbReference type="InterPro" id="IPR052894">
    <property type="entry name" value="AsmA-related"/>
</dbReference>
<organism evidence="3 4">
    <name type="scientific">Gilvimarinus algae</name>
    <dbReference type="NCBI Taxonomy" id="3058037"/>
    <lineage>
        <taxon>Bacteria</taxon>
        <taxon>Pseudomonadati</taxon>
        <taxon>Pseudomonadota</taxon>
        <taxon>Gammaproteobacteria</taxon>
        <taxon>Cellvibrionales</taxon>
        <taxon>Cellvibrionaceae</taxon>
        <taxon>Gilvimarinus</taxon>
    </lineage>
</organism>
<keyword evidence="2" id="KW-1133">Transmembrane helix</keyword>
<evidence type="ECO:0000313" key="3">
    <source>
        <dbReference type="EMBL" id="MDO3381219.1"/>
    </source>
</evidence>
<accession>A0ABT8TC97</accession>
<dbReference type="Gene3D" id="3.30.1330.60">
    <property type="entry name" value="OmpA-like domain"/>
    <property type="match status" value="1"/>
</dbReference>
<evidence type="ECO:0000256" key="1">
    <source>
        <dbReference type="SAM" id="MobiDB-lite"/>
    </source>
</evidence>
<evidence type="ECO:0000256" key="2">
    <source>
        <dbReference type="SAM" id="Phobius"/>
    </source>
</evidence>
<comment type="caution">
    <text evidence="3">The sequence shown here is derived from an EMBL/GenBank/DDBJ whole genome shotgun (WGS) entry which is preliminary data.</text>
</comment>
<feature type="transmembrane region" description="Helical" evidence="2">
    <location>
        <begin position="12"/>
        <end position="36"/>
    </location>
</feature>
<dbReference type="Proteomes" id="UP001168380">
    <property type="component" value="Unassembled WGS sequence"/>
</dbReference>
<name>A0ABT8TC97_9GAMM</name>
<protein>
    <submittedName>
        <fullName evidence="3">DUF748 domain-containing protein</fullName>
    </submittedName>
</protein>
<evidence type="ECO:0000313" key="4">
    <source>
        <dbReference type="Proteomes" id="UP001168380"/>
    </source>
</evidence>
<sequence length="986" mass="106402">MSTRINRNWIRIAAYAALTLAVLVYLCYIAAAYFYVPDKLKTLVQEQGSETIGRAVTVESFQYNPFTFELTSNELAIADQPGAPLLQWQQVRINLGFWASLFNLHLVLEEIHVLEPKASIVQSADGFNFDDILQRLSASSTDTEPAPQSESTPFAFAVELITLQQGQFQYQDRSGPVPASATLRDFSLSFNDLYIATGDEQSNPFSVSAQLADGGALNLDGHYRLQPLLFDTNLAVSEIHLPGFADFVRNLVNASISEGTLDASGHLQIQSGGDNDAAITLSNGELTISDLALDDEISDPAMLRIKRIAARGASVDVRQKRFLLESLEYDGVTLHQSQNADGSFRYESLIVRAADNPQATPKAGEANDTSASGSPWSATINRFALTNANLGFTDHNVTPAAEWSLSPVSLSVSPLHLTGNEPGDIKAQATINDSASLSVEGALTVTPLSLQLTAKLSEFPATLINPYLATGTHAALTEGQLSATTELSMMTQPELELTLKIDTSLNNLQLHNQVTDEQVLKWQTLELADATLTYPQPALAIGQITLNEPRVMLIRGTPSTWDSLLKTTESTTPTAGAGDSEAGGREQGFELRILNTQVKGGRLHYKDALVKPEFVATVDDLTLNLENFSTGGGEEARASLQALINKHAPLNAKAQIAAENIAVKGSMKNMQLPSLSPYSGAYIGYNIAQGALNYDFDYQLQGENLRGKNAILASDFDLGSSVPSEQAVKAPVKLGLTLLKDLDNNIDLDLNIKGDRSDPSFSVPGLIAKAFVNILVKAAASPFTLLGSLVSSDADLGQVSFTPGQHTLSESQTENLQQLAQALNQKPQLSLVVRGNADKTADRIRLQQTRLAYELQGRDTAPLPQPILQEAEITELLSQAAFARQVQERYQSQTGQPFTKLKADSAQDGEQDSAAAERAALQAAFATLSDSIVITDLTLEQLADLRADHVIQQLVDDGLDKSRLEKESAYSAVLTGTTLNFEIATQ</sequence>
<proteinExistence type="predicted"/>
<keyword evidence="2" id="KW-0812">Transmembrane</keyword>
<dbReference type="RefSeq" id="WP_302711349.1">
    <property type="nucleotide sequence ID" value="NZ_JAULRT010000034.1"/>
</dbReference>
<keyword evidence="4" id="KW-1185">Reference proteome</keyword>
<keyword evidence="2" id="KW-0472">Membrane</keyword>
<feature type="region of interest" description="Disordered" evidence="1">
    <location>
        <begin position="893"/>
        <end position="914"/>
    </location>
</feature>
<dbReference type="InterPro" id="IPR036737">
    <property type="entry name" value="OmpA-like_sf"/>
</dbReference>
<dbReference type="InterPro" id="IPR008023">
    <property type="entry name" value="DUF748"/>
</dbReference>
<dbReference type="PANTHER" id="PTHR30441">
    <property type="entry name" value="DUF748 DOMAIN-CONTAINING PROTEIN"/>
    <property type="match status" value="1"/>
</dbReference>
<gene>
    <name evidence="3" type="ORF">QWI16_03480</name>
</gene>
<dbReference type="Pfam" id="PF05359">
    <property type="entry name" value="DUF748"/>
    <property type="match status" value="1"/>
</dbReference>
<dbReference type="PANTHER" id="PTHR30441:SF8">
    <property type="entry name" value="DUF748 DOMAIN-CONTAINING PROTEIN"/>
    <property type="match status" value="1"/>
</dbReference>
<reference evidence="3" key="1">
    <citation type="submission" date="2023-07" db="EMBL/GenBank/DDBJ databases">
        <title>Gilvimarinus algae sp. nov., isolated from the surface of Kelp.</title>
        <authorList>
            <person name="Sun Y.Y."/>
            <person name="Gong Y."/>
            <person name="Du Z.J."/>
        </authorList>
    </citation>
    <scope>NUCLEOTIDE SEQUENCE</scope>
    <source>
        <strain evidence="3">SDUM040014</strain>
    </source>
</reference>